<keyword evidence="8" id="KW-1185">Reference proteome</keyword>
<dbReference type="Gene3D" id="1.20.1740.10">
    <property type="entry name" value="Amino acid/polyamine transporter I"/>
    <property type="match status" value="1"/>
</dbReference>
<feature type="transmembrane region" description="Helical" evidence="5">
    <location>
        <begin position="102"/>
        <end position="121"/>
    </location>
</feature>
<dbReference type="RefSeq" id="WP_310370154.1">
    <property type="nucleotide sequence ID" value="NZ_JAVDYB010000001.1"/>
</dbReference>
<dbReference type="Pfam" id="PF00324">
    <property type="entry name" value="AA_permease"/>
    <property type="match status" value="1"/>
</dbReference>
<dbReference type="InterPro" id="IPR004841">
    <property type="entry name" value="AA-permease/SLC12A_dom"/>
</dbReference>
<evidence type="ECO:0000256" key="1">
    <source>
        <dbReference type="ARBA" id="ARBA00004141"/>
    </source>
</evidence>
<feature type="transmembrane region" description="Helical" evidence="5">
    <location>
        <begin position="12"/>
        <end position="39"/>
    </location>
</feature>
<feature type="transmembrane region" description="Helical" evidence="5">
    <location>
        <begin position="388"/>
        <end position="407"/>
    </location>
</feature>
<accession>A0AAE3YQA1</accession>
<feature type="transmembrane region" description="Helical" evidence="5">
    <location>
        <begin position="310"/>
        <end position="332"/>
    </location>
</feature>
<sequence>MTVIAGGATTQWAVTGVLGIPVAYLAVAVVLAVFFVGFLDMSRRIPNAGAFYAYIRQGLGRHLAVGGAFIAVVAYGAMQVGLYGGAGPVAATFFDVEFGWSAPWWVFALICWAVIAVMGVLRVDVNGAVLAVLLAGEILIAAVLAAVQVTHPADGVITYDALHLATLVTSGSFAVAFVVGYTGFVGVEGAAVFAEETKDPRRTVRNATFIALGLIGVLYAFCSWAMSVAAGPQHIVGRATAEGSELIFSLAAAFVPAVVITAGRLLFVTSLLAAGLAFHNAFARYIFALGREGVIPAVFAKVSPRTNAPIGGSITQSVIGLVCIGLYAIAGWDPMTHLFYWITCLAGLGVLILMAVTSVSVAAFHLARWRTRRRTQPADAMDDEPVSVVQGIIAPMIASALMAWIFVETLQTFHVLLGVDAADPVRWLLPAAFLAAGAIGVVWAEVLRRSRPAVYARIGLGSSVPTRIDPVTPLPATGGDPR</sequence>
<organism evidence="7 8">
    <name type="scientific">Catenuloplanes atrovinosus</name>
    <dbReference type="NCBI Taxonomy" id="137266"/>
    <lineage>
        <taxon>Bacteria</taxon>
        <taxon>Bacillati</taxon>
        <taxon>Actinomycetota</taxon>
        <taxon>Actinomycetes</taxon>
        <taxon>Micromonosporales</taxon>
        <taxon>Micromonosporaceae</taxon>
        <taxon>Catenuloplanes</taxon>
    </lineage>
</organism>
<protein>
    <submittedName>
        <fullName evidence="7">Amino acid transporter</fullName>
    </submittedName>
</protein>
<feature type="transmembrane region" description="Helical" evidence="5">
    <location>
        <begin position="161"/>
        <end position="194"/>
    </location>
</feature>
<evidence type="ECO:0000256" key="4">
    <source>
        <dbReference type="ARBA" id="ARBA00023136"/>
    </source>
</evidence>
<gene>
    <name evidence="7" type="ORF">J2S41_004478</name>
</gene>
<comment type="subcellular location">
    <subcellularLocation>
        <location evidence="1">Membrane</location>
        <topology evidence="1">Multi-pass membrane protein</topology>
    </subcellularLocation>
</comment>
<reference evidence="7" key="1">
    <citation type="submission" date="2023-07" db="EMBL/GenBank/DDBJ databases">
        <title>Sequencing the genomes of 1000 actinobacteria strains.</title>
        <authorList>
            <person name="Klenk H.-P."/>
        </authorList>
    </citation>
    <scope>NUCLEOTIDE SEQUENCE</scope>
    <source>
        <strain evidence="7">DSM 44707</strain>
    </source>
</reference>
<evidence type="ECO:0000313" key="8">
    <source>
        <dbReference type="Proteomes" id="UP001183643"/>
    </source>
</evidence>
<dbReference type="Proteomes" id="UP001183643">
    <property type="component" value="Unassembled WGS sequence"/>
</dbReference>
<feature type="transmembrane region" description="Helical" evidence="5">
    <location>
        <begin position="128"/>
        <end position="149"/>
    </location>
</feature>
<feature type="transmembrane region" description="Helical" evidence="5">
    <location>
        <begin position="338"/>
        <end position="367"/>
    </location>
</feature>
<dbReference type="EMBL" id="JAVDYB010000001">
    <property type="protein sequence ID" value="MDR7277700.1"/>
    <property type="molecule type" value="Genomic_DNA"/>
</dbReference>
<feature type="domain" description="Amino acid permease/ SLC12A" evidence="6">
    <location>
        <begin position="15"/>
        <end position="414"/>
    </location>
</feature>
<dbReference type="InterPro" id="IPR050367">
    <property type="entry name" value="APC_superfamily"/>
</dbReference>
<evidence type="ECO:0000256" key="2">
    <source>
        <dbReference type="ARBA" id="ARBA00022692"/>
    </source>
</evidence>
<dbReference type="GO" id="GO:0016020">
    <property type="term" value="C:membrane"/>
    <property type="evidence" value="ECO:0007669"/>
    <property type="project" value="UniProtKB-SubCell"/>
</dbReference>
<feature type="transmembrane region" description="Helical" evidence="5">
    <location>
        <begin position="246"/>
        <end position="278"/>
    </location>
</feature>
<evidence type="ECO:0000313" key="7">
    <source>
        <dbReference type="EMBL" id="MDR7277700.1"/>
    </source>
</evidence>
<dbReference type="GO" id="GO:0055085">
    <property type="term" value="P:transmembrane transport"/>
    <property type="evidence" value="ECO:0007669"/>
    <property type="project" value="InterPro"/>
</dbReference>
<name>A0AAE3YQA1_9ACTN</name>
<evidence type="ECO:0000256" key="5">
    <source>
        <dbReference type="SAM" id="Phobius"/>
    </source>
</evidence>
<evidence type="ECO:0000259" key="6">
    <source>
        <dbReference type="Pfam" id="PF00324"/>
    </source>
</evidence>
<comment type="caution">
    <text evidence="7">The sequence shown here is derived from an EMBL/GenBank/DDBJ whole genome shotgun (WGS) entry which is preliminary data.</text>
</comment>
<keyword evidence="4 5" id="KW-0472">Membrane</keyword>
<dbReference type="AlphaFoldDB" id="A0AAE3YQA1"/>
<feature type="transmembrane region" description="Helical" evidence="5">
    <location>
        <begin position="59"/>
        <end position="82"/>
    </location>
</feature>
<keyword evidence="3 5" id="KW-1133">Transmembrane helix</keyword>
<feature type="transmembrane region" description="Helical" evidence="5">
    <location>
        <begin position="427"/>
        <end position="447"/>
    </location>
</feature>
<proteinExistence type="predicted"/>
<feature type="transmembrane region" description="Helical" evidence="5">
    <location>
        <begin position="206"/>
        <end position="226"/>
    </location>
</feature>
<dbReference type="PANTHER" id="PTHR42770">
    <property type="entry name" value="AMINO ACID TRANSPORTER-RELATED"/>
    <property type="match status" value="1"/>
</dbReference>
<dbReference type="PANTHER" id="PTHR42770:SF16">
    <property type="entry name" value="AMINO ACID PERMEASE"/>
    <property type="match status" value="1"/>
</dbReference>
<keyword evidence="2 5" id="KW-0812">Transmembrane</keyword>
<evidence type="ECO:0000256" key="3">
    <source>
        <dbReference type="ARBA" id="ARBA00022989"/>
    </source>
</evidence>